<keyword evidence="2" id="KW-1185">Reference proteome</keyword>
<proteinExistence type="predicted"/>
<dbReference type="Proteomes" id="UP001341840">
    <property type="component" value="Unassembled WGS sequence"/>
</dbReference>
<feature type="non-terminal residue" evidence="1">
    <location>
        <position position="91"/>
    </location>
</feature>
<organism evidence="1 2">
    <name type="scientific">Stylosanthes scabra</name>
    <dbReference type="NCBI Taxonomy" id="79078"/>
    <lineage>
        <taxon>Eukaryota</taxon>
        <taxon>Viridiplantae</taxon>
        <taxon>Streptophyta</taxon>
        <taxon>Embryophyta</taxon>
        <taxon>Tracheophyta</taxon>
        <taxon>Spermatophyta</taxon>
        <taxon>Magnoliopsida</taxon>
        <taxon>eudicotyledons</taxon>
        <taxon>Gunneridae</taxon>
        <taxon>Pentapetalae</taxon>
        <taxon>rosids</taxon>
        <taxon>fabids</taxon>
        <taxon>Fabales</taxon>
        <taxon>Fabaceae</taxon>
        <taxon>Papilionoideae</taxon>
        <taxon>50 kb inversion clade</taxon>
        <taxon>dalbergioids sensu lato</taxon>
        <taxon>Dalbergieae</taxon>
        <taxon>Pterocarpus clade</taxon>
        <taxon>Stylosanthes</taxon>
    </lineage>
</organism>
<evidence type="ECO:0000313" key="1">
    <source>
        <dbReference type="EMBL" id="MED6202682.1"/>
    </source>
</evidence>
<dbReference type="EMBL" id="JASCZI010216278">
    <property type="protein sequence ID" value="MED6202682.1"/>
    <property type="molecule type" value="Genomic_DNA"/>
</dbReference>
<protein>
    <submittedName>
        <fullName evidence="1">Uncharacterized protein</fullName>
    </submittedName>
</protein>
<sequence>MRDGSVIHAYAWKTLWQQAQDPRIGVKVHAYAWQAHPRPRCNVSLTWSLVSLLLGPLLTWSTLITTPRTSLVTHSLAPTHVNPMLPRHSYP</sequence>
<name>A0ABU6XWA7_9FABA</name>
<comment type="caution">
    <text evidence="1">The sequence shown here is derived from an EMBL/GenBank/DDBJ whole genome shotgun (WGS) entry which is preliminary data.</text>
</comment>
<evidence type="ECO:0000313" key="2">
    <source>
        <dbReference type="Proteomes" id="UP001341840"/>
    </source>
</evidence>
<reference evidence="1 2" key="1">
    <citation type="journal article" date="2023" name="Plants (Basel)">
        <title>Bridging the Gap: Combining Genomics and Transcriptomics Approaches to Understand Stylosanthes scabra, an Orphan Legume from the Brazilian Caatinga.</title>
        <authorList>
            <person name="Ferreira-Neto J.R.C."/>
            <person name="da Silva M.D."/>
            <person name="Binneck E."/>
            <person name="de Melo N.F."/>
            <person name="da Silva R.H."/>
            <person name="de Melo A.L.T.M."/>
            <person name="Pandolfi V."/>
            <person name="Bustamante F.O."/>
            <person name="Brasileiro-Vidal A.C."/>
            <person name="Benko-Iseppon A.M."/>
        </authorList>
    </citation>
    <scope>NUCLEOTIDE SEQUENCE [LARGE SCALE GENOMIC DNA]</scope>
    <source>
        <tissue evidence="1">Leaves</tissue>
    </source>
</reference>
<accession>A0ABU6XWA7</accession>
<gene>
    <name evidence="1" type="ORF">PIB30_107997</name>
</gene>